<feature type="compositionally biased region" description="Low complexity" evidence="1">
    <location>
        <begin position="183"/>
        <end position="192"/>
    </location>
</feature>
<feature type="region of interest" description="Disordered" evidence="1">
    <location>
        <begin position="1"/>
        <end position="220"/>
    </location>
</feature>
<organism evidence="2">
    <name type="scientific">Anthurium amnicola</name>
    <dbReference type="NCBI Taxonomy" id="1678845"/>
    <lineage>
        <taxon>Eukaryota</taxon>
        <taxon>Viridiplantae</taxon>
        <taxon>Streptophyta</taxon>
        <taxon>Embryophyta</taxon>
        <taxon>Tracheophyta</taxon>
        <taxon>Spermatophyta</taxon>
        <taxon>Magnoliopsida</taxon>
        <taxon>Liliopsida</taxon>
        <taxon>Araceae</taxon>
        <taxon>Pothoideae</taxon>
        <taxon>Potheae</taxon>
        <taxon>Anthurium</taxon>
    </lineage>
</organism>
<evidence type="ECO:0000313" key="2">
    <source>
        <dbReference type="EMBL" id="JAT50454.1"/>
    </source>
</evidence>
<protein>
    <submittedName>
        <fullName evidence="2">Uncharacterized protein</fullName>
    </submittedName>
</protein>
<dbReference type="AlphaFoldDB" id="A0A1D1Y736"/>
<feature type="compositionally biased region" description="Basic and acidic residues" evidence="1">
    <location>
        <begin position="91"/>
        <end position="100"/>
    </location>
</feature>
<name>A0A1D1Y736_9ARAE</name>
<sequence>GGLRAVAAVGGREGRRGGKDEEGSQEVRRVPGQGHRRPPRSAGATPPSPGHAQGSHRAQGGRRRGRGGPAHRHRHQSPTLGPVQRRHRHLLEHGGVDDGGARPPPRRPRRGPAGAGRRRRARPARLRGGPAQRPPRAGHREGNPPAPPADAALPATPRLRGLRRRRLPRPQGRHPPRQRLGHRPGPFRVARPPRVPAREVPPRRRTRPRRRQGEPLRGHPLRRREEDLCWDEPGRAGDTADHGHADPRLRLGDAGGAGAREARHGRSLRAYPAEGSAPLLAPHPQAAPPCLWSSCLGVRLHLYWVLPRGFLIDVSVSSSSFLHGLLHL</sequence>
<reference evidence="2" key="1">
    <citation type="submission" date="2015-07" db="EMBL/GenBank/DDBJ databases">
        <title>Transcriptome Assembly of Anthurium amnicola.</title>
        <authorList>
            <person name="Suzuki J."/>
        </authorList>
    </citation>
    <scope>NUCLEOTIDE SEQUENCE</scope>
</reference>
<feature type="region of interest" description="Disordered" evidence="1">
    <location>
        <begin position="233"/>
        <end position="264"/>
    </location>
</feature>
<feature type="compositionally biased region" description="Basic and acidic residues" evidence="1">
    <location>
        <begin position="233"/>
        <end position="251"/>
    </location>
</feature>
<feature type="compositionally biased region" description="Low complexity" evidence="1">
    <location>
        <begin position="1"/>
        <end position="10"/>
    </location>
</feature>
<feature type="compositionally biased region" description="Low complexity" evidence="1">
    <location>
        <begin position="126"/>
        <end position="135"/>
    </location>
</feature>
<proteinExistence type="predicted"/>
<gene>
    <name evidence="2" type="ORF">g.108043</name>
</gene>
<feature type="compositionally biased region" description="Basic residues" evidence="1">
    <location>
        <begin position="104"/>
        <end position="125"/>
    </location>
</feature>
<evidence type="ECO:0000256" key="1">
    <source>
        <dbReference type="SAM" id="MobiDB-lite"/>
    </source>
</evidence>
<feature type="compositionally biased region" description="Basic residues" evidence="1">
    <location>
        <begin position="160"/>
        <end position="182"/>
    </location>
</feature>
<accession>A0A1D1Y736</accession>
<feature type="compositionally biased region" description="Basic residues" evidence="1">
    <location>
        <begin position="59"/>
        <end position="76"/>
    </location>
</feature>
<dbReference type="EMBL" id="GDJX01017482">
    <property type="protein sequence ID" value="JAT50454.1"/>
    <property type="molecule type" value="Transcribed_RNA"/>
</dbReference>
<feature type="compositionally biased region" description="Low complexity" evidence="1">
    <location>
        <begin position="149"/>
        <end position="159"/>
    </location>
</feature>
<feature type="compositionally biased region" description="Basic and acidic residues" evidence="1">
    <location>
        <begin position="12"/>
        <end position="29"/>
    </location>
</feature>
<feature type="non-terminal residue" evidence="2">
    <location>
        <position position="1"/>
    </location>
</feature>
<feature type="compositionally biased region" description="Basic and acidic residues" evidence="1">
    <location>
        <begin position="211"/>
        <end position="220"/>
    </location>
</feature>